<dbReference type="RefSeq" id="WP_350400699.1">
    <property type="nucleotide sequence ID" value="NZ_JBELOE010000076.1"/>
</dbReference>
<keyword evidence="5" id="KW-0378">Hydrolase</keyword>
<gene>
    <name evidence="5" type="ORF">ABS311_03275</name>
</gene>
<protein>
    <submittedName>
        <fullName evidence="5">Polysaccharide deacetylase family protein</fullName>
        <ecNumber evidence="5">3.-.-.-</ecNumber>
    </submittedName>
</protein>
<evidence type="ECO:0000256" key="1">
    <source>
        <dbReference type="ARBA" id="ARBA00004613"/>
    </source>
</evidence>
<dbReference type="EMBL" id="JBELOE010000076">
    <property type="protein sequence ID" value="MER2490903.1"/>
    <property type="molecule type" value="Genomic_DNA"/>
</dbReference>
<evidence type="ECO:0000313" key="6">
    <source>
        <dbReference type="Proteomes" id="UP001467690"/>
    </source>
</evidence>
<dbReference type="InterPro" id="IPR011330">
    <property type="entry name" value="Glyco_hydro/deAcase_b/a-brl"/>
</dbReference>
<evidence type="ECO:0000256" key="2">
    <source>
        <dbReference type="ARBA" id="ARBA00022729"/>
    </source>
</evidence>
<feature type="domain" description="NodB homology" evidence="4">
    <location>
        <begin position="90"/>
        <end position="353"/>
    </location>
</feature>
<evidence type="ECO:0000313" key="5">
    <source>
        <dbReference type="EMBL" id="MER2490903.1"/>
    </source>
</evidence>
<keyword evidence="6" id="KW-1185">Reference proteome</keyword>
<proteinExistence type="predicted"/>
<feature type="signal peptide" evidence="3">
    <location>
        <begin position="1"/>
        <end position="24"/>
    </location>
</feature>
<evidence type="ECO:0000256" key="3">
    <source>
        <dbReference type="SAM" id="SignalP"/>
    </source>
</evidence>
<accession>A0ABV1RDB3</accession>
<dbReference type="Pfam" id="PF01522">
    <property type="entry name" value="Polysacc_deac_1"/>
    <property type="match status" value="1"/>
</dbReference>
<dbReference type="PANTHER" id="PTHR34216">
    <property type="match status" value="1"/>
</dbReference>
<dbReference type="EC" id="3.-.-.-" evidence="5"/>
<dbReference type="PROSITE" id="PS51677">
    <property type="entry name" value="NODB"/>
    <property type="match status" value="1"/>
</dbReference>
<dbReference type="GO" id="GO:0016787">
    <property type="term" value="F:hydrolase activity"/>
    <property type="evidence" value="ECO:0007669"/>
    <property type="project" value="UniProtKB-KW"/>
</dbReference>
<dbReference type="Proteomes" id="UP001467690">
    <property type="component" value="Unassembled WGS sequence"/>
</dbReference>
<comment type="subcellular location">
    <subcellularLocation>
        <location evidence="1">Secreted</location>
    </subcellularLocation>
</comment>
<feature type="chain" id="PRO_5047182789" evidence="3">
    <location>
        <begin position="25"/>
        <end position="353"/>
    </location>
</feature>
<organism evidence="5 6">
    <name type="scientific">Catenovulum sediminis</name>
    <dbReference type="NCBI Taxonomy" id="1740262"/>
    <lineage>
        <taxon>Bacteria</taxon>
        <taxon>Pseudomonadati</taxon>
        <taxon>Pseudomonadota</taxon>
        <taxon>Gammaproteobacteria</taxon>
        <taxon>Alteromonadales</taxon>
        <taxon>Alteromonadaceae</taxon>
        <taxon>Catenovulum</taxon>
    </lineage>
</organism>
<evidence type="ECO:0000259" key="4">
    <source>
        <dbReference type="PROSITE" id="PS51677"/>
    </source>
</evidence>
<dbReference type="SUPFAM" id="SSF88713">
    <property type="entry name" value="Glycoside hydrolase/deacetylase"/>
    <property type="match status" value="1"/>
</dbReference>
<dbReference type="CDD" id="cd10973">
    <property type="entry name" value="CE4_DAC_u4_5s"/>
    <property type="match status" value="1"/>
</dbReference>
<dbReference type="PANTHER" id="PTHR34216:SF3">
    <property type="entry name" value="POLY-BETA-1,6-N-ACETYL-D-GLUCOSAMINE N-DEACETYLASE"/>
    <property type="match status" value="1"/>
</dbReference>
<dbReference type="InterPro" id="IPR051398">
    <property type="entry name" value="Polysacch_Deacetylase"/>
</dbReference>
<sequence>MRTLGKILLLVLLCTLEFTRFANADPQKSERSGLVILQYHHVADNTPAVTSIKPAEFQQHLQFLQENNFVIVNLADALEKIRQGQPLPAKAVALTFDDGYLNLEDYALPELAKRNWPATIFVNPGLLQQHEQHYLSWSQLKAWQKKGMTIANHGWLHDYWVRPAGMDLADWKKRIKQSILQTEKTLKSELGHSSKLVAYPYGEYDTWLQQWLTQHDFIAFGQQSGAIAQYSDFSALPRFPASGVYADLATLKVKLMSEALPIDYTQLPSPLLATSNNPPEIQLKLNLPKAVGGLNCFVSGQPSAKVSKITENSFRVVASENLPQGRSRYNCTLQSEKAGVFYWLSQLWLNYPS</sequence>
<comment type="caution">
    <text evidence="5">The sequence shown here is derived from an EMBL/GenBank/DDBJ whole genome shotgun (WGS) entry which is preliminary data.</text>
</comment>
<name>A0ABV1RDB3_9ALTE</name>
<reference evidence="5 6" key="1">
    <citation type="submission" date="2024-06" db="EMBL/GenBank/DDBJ databases">
        <authorList>
            <person name="Chen R.Y."/>
        </authorList>
    </citation>
    <scope>NUCLEOTIDE SEQUENCE [LARGE SCALE GENOMIC DNA]</scope>
    <source>
        <strain evidence="5 6">D2</strain>
    </source>
</reference>
<dbReference type="Gene3D" id="3.20.20.370">
    <property type="entry name" value="Glycoside hydrolase/deacetylase"/>
    <property type="match status" value="1"/>
</dbReference>
<dbReference type="InterPro" id="IPR002509">
    <property type="entry name" value="NODB_dom"/>
</dbReference>
<keyword evidence="2 3" id="KW-0732">Signal</keyword>